<dbReference type="AlphaFoldDB" id="A0A1V5T4J2"/>
<dbReference type="InterPro" id="IPR049718">
    <property type="entry name" value="AKO59007-like"/>
</dbReference>
<comment type="caution">
    <text evidence="1">The sequence shown here is derived from an EMBL/GenBank/DDBJ whole genome shotgun (WGS) entry which is preliminary data.</text>
</comment>
<sequence>MANTNLTNLAGALKRNYNDGSDIMTNQQNLYAPFWNKIKTSSLKPSGDGIYNSVVMEGNERGGAIFENQAFFEPDSVKPVQPRIKSKTVQWNFEITGKAIRLSASDKVAFGRAVDEQQKDNMKRMLMDLNRQANGTGTGQISLANGAGVGSTQLIVDDPFPFRVGMRIDVWTAINGVKEVSGVRINNVNYETSTLTLAAAQNWSDNSIIVKELILDGVSPGNFKELNGTQAIADTNVFSTIFEGIDVTQYPIWQGNVVDGGGAPVSQDLLLKTNNRIAVTGGSTPDILKSNYGQARNYQAQELPKTRYEPGEIKGGVVVLKWQNMEWIVDWTYPIGEVAMLSSQNIEKFQTRDMHLADETGNTLYQIPGYDNIGGYYIYEGDIGTWKRNAHGRLTNLLEPLF</sequence>
<gene>
    <name evidence="1" type="ORF">BWY41_00113</name>
</gene>
<name>A0A1V5T4J2_9BACT</name>
<evidence type="ECO:0000313" key="1">
    <source>
        <dbReference type="EMBL" id="OQA61433.1"/>
    </source>
</evidence>
<dbReference type="NCBIfam" id="NF033394">
    <property type="entry name" value="capsid_maj_Podo"/>
    <property type="match status" value="1"/>
</dbReference>
<dbReference type="Proteomes" id="UP000485569">
    <property type="component" value="Unassembled WGS sequence"/>
</dbReference>
<reference evidence="1" key="1">
    <citation type="submission" date="2017-02" db="EMBL/GenBank/DDBJ databases">
        <title>Delving into the versatile metabolic prowess of the omnipresent phylum Bacteroidetes.</title>
        <authorList>
            <person name="Nobu M.K."/>
            <person name="Mei R."/>
            <person name="Narihiro T."/>
            <person name="Kuroda K."/>
            <person name="Liu W.-T."/>
        </authorList>
    </citation>
    <scope>NUCLEOTIDE SEQUENCE</scope>
    <source>
        <strain evidence="1">ADurb.Bin276</strain>
    </source>
</reference>
<organism evidence="1">
    <name type="scientific">Candidatus Atribacter allofermentans</name>
    <dbReference type="NCBI Taxonomy" id="1852833"/>
    <lineage>
        <taxon>Bacteria</taxon>
        <taxon>Pseudomonadati</taxon>
        <taxon>Atribacterota</taxon>
        <taxon>Atribacteria</taxon>
        <taxon>Atribacterales</taxon>
        <taxon>Atribacteraceae</taxon>
        <taxon>Atribacter</taxon>
    </lineage>
</organism>
<proteinExistence type="predicted"/>
<accession>A0A1V5T4J2</accession>
<protein>
    <recommendedName>
        <fullName evidence="2">Major capsid protein</fullName>
    </recommendedName>
</protein>
<dbReference type="EMBL" id="MWBQ01000018">
    <property type="protein sequence ID" value="OQA61433.1"/>
    <property type="molecule type" value="Genomic_DNA"/>
</dbReference>
<evidence type="ECO:0008006" key="2">
    <source>
        <dbReference type="Google" id="ProtNLM"/>
    </source>
</evidence>